<sequence length="455" mass="48661">MFYDLNIPWPCSSQQPAASSSSSSNQPKRKQKHQASQKKRDVSPSSANQEDSNNLSAQGPISFLNPTETRNLTEIVEDLQALGYSYVAFNNQVEIKFDPNLHSNPFQPTRDGRPRPPFPGVDPRTTRAANTSTKGKSRSTPSFGQGLTQLSRMTLLLDDSSLGKAGTGLINSNAGPLQSYDLLAVKPLTESTFQHACISLSELKPFGIDIISLDFTSSPRLPFFLKRSTVNAALENGVMFEICYGPAVGSCSTSDGNLRADPQSMAKARRNLISGVRDLLRITNGKGVFFSSGVSEALGLRGPYDVINLATIFGMTNSAARDALSSNCYSLLMRARTRKTFRGVVGHPVVQSAPKVWSQGGESLSQSDPNTSSSAAATLPSLEIGGKKRKGEDFGDEGGEEPEEEGGSGARAGGGRSSTLDPPKVSRPNGTDPSSKEKLVVASGRKTVKKRRLEG</sequence>
<evidence type="ECO:0000313" key="2">
    <source>
        <dbReference type="Proteomes" id="UP000245626"/>
    </source>
</evidence>
<name>A0ACD0P8A7_9BASI</name>
<organism evidence="1 2">
    <name type="scientific">Violaceomyces palustris</name>
    <dbReference type="NCBI Taxonomy" id="1673888"/>
    <lineage>
        <taxon>Eukaryota</taxon>
        <taxon>Fungi</taxon>
        <taxon>Dikarya</taxon>
        <taxon>Basidiomycota</taxon>
        <taxon>Ustilaginomycotina</taxon>
        <taxon>Ustilaginomycetes</taxon>
        <taxon>Violaceomycetales</taxon>
        <taxon>Violaceomycetaceae</taxon>
        <taxon>Violaceomyces</taxon>
    </lineage>
</organism>
<evidence type="ECO:0000313" key="1">
    <source>
        <dbReference type="EMBL" id="PWN54189.1"/>
    </source>
</evidence>
<dbReference type="EMBL" id="KZ819692">
    <property type="protein sequence ID" value="PWN54189.1"/>
    <property type="molecule type" value="Genomic_DNA"/>
</dbReference>
<protein>
    <submittedName>
        <fullName evidence="1">PHP domain-like protein</fullName>
    </submittedName>
</protein>
<gene>
    <name evidence="1" type="ORF">IE53DRAFT_308783</name>
</gene>
<accession>A0ACD0P8A7</accession>
<proteinExistence type="predicted"/>
<reference evidence="1 2" key="1">
    <citation type="journal article" date="2018" name="Mol. Biol. Evol.">
        <title>Broad Genomic Sampling Reveals a Smut Pathogenic Ancestry of the Fungal Clade Ustilaginomycotina.</title>
        <authorList>
            <person name="Kijpornyongpan T."/>
            <person name="Mondo S.J."/>
            <person name="Barry K."/>
            <person name="Sandor L."/>
            <person name="Lee J."/>
            <person name="Lipzen A."/>
            <person name="Pangilinan J."/>
            <person name="LaButti K."/>
            <person name="Hainaut M."/>
            <person name="Henrissat B."/>
            <person name="Grigoriev I.V."/>
            <person name="Spatafora J.W."/>
            <person name="Aime M.C."/>
        </authorList>
    </citation>
    <scope>NUCLEOTIDE SEQUENCE [LARGE SCALE GENOMIC DNA]</scope>
    <source>
        <strain evidence="1 2">SA 807</strain>
    </source>
</reference>
<dbReference type="Proteomes" id="UP000245626">
    <property type="component" value="Unassembled WGS sequence"/>
</dbReference>
<keyword evidence="2" id="KW-1185">Reference proteome</keyword>